<proteinExistence type="inferred from homology"/>
<dbReference type="EMBL" id="FOFY01000003">
    <property type="protein sequence ID" value="SEQ49668.1"/>
    <property type="molecule type" value="Genomic_DNA"/>
</dbReference>
<gene>
    <name evidence="18" type="ORF">SAMN04488089_103284</name>
</gene>
<dbReference type="GO" id="GO:0005525">
    <property type="term" value="F:GTP binding"/>
    <property type="evidence" value="ECO:0007669"/>
    <property type="project" value="UniProtKB-KW"/>
</dbReference>
<protein>
    <recommendedName>
        <fullName evidence="13 16">Ferrous iron transport protein B</fullName>
    </recommendedName>
</protein>
<keyword evidence="12 16" id="KW-0472">Membrane</keyword>
<feature type="transmembrane region" description="Helical" evidence="16">
    <location>
        <begin position="661"/>
        <end position="680"/>
    </location>
</feature>
<reference evidence="18 19" key="1">
    <citation type="submission" date="2016-10" db="EMBL/GenBank/DDBJ databases">
        <authorList>
            <person name="Varghese N."/>
            <person name="Submissions S."/>
        </authorList>
    </citation>
    <scope>NUCLEOTIDE SEQUENCE [LARGE SCALE GENOMIC DNA]</scope>
    <source>
        <strain evidence="19">DSM 19823 / KCTC 23066 / CCTCC M 208030 / D25</strain>
    </source>
</reference>
<feature type="transmembrane region" description="Helical" evidence="16">
    <location>
        <begin position="500"/>
        <end position="521"/>
    </location>
</feature>
<evidence type="ECO:0000256" key="4">
    <source>
        <dbReference type="ARBA" id="ARBA00022496"/>
    </source>
</evidence>
<keyword evidence="10" id="KW-0406">Ion transport</keyword>
<dbReference type="Pfam" id="PF02421">
    <property type="entry name" value="FeoB_N"/>
    <property type="match status" value="1"/>
</dbReference>
<keyword evidence="2 16" id="KW-0813">Transport</keyword>
<dbReference type="PROSITE" id="PS51711">
    <property type="entry name" value="G_FEOB"/>
    <property type="match status" value="1"/>
</dbReference>
<evidence type="ECO:0000256" key="10">
    <source>
        <dbReference type="ARBA" id="ARBA00023065"/>
    </source>
</evidence>
<dbReference type="InterPro" id="IPR003373">
    <property type="entry name" value="Fe2_transport_prot-B"/>
</dbReference>
<evidence type="ECO:0000256" key="8">
    <source>
        <dbReference type="ARBA" id="ARBA00022989"/>
    </source>
</evidence>
<feature type="transmembrane region" description="Helical" evidence="16">
    <location>
        <begin position="622"/>
        <end position="641"/>
    </location>
</feature>
<comment type="similarity">
    <text evidence="16">Belongs to the TRAFAC class TrmE-Era-EngA-EngB-Septin-like GTPase superfamily. FeoB GTPase (TC 9.A.8) family.</text>
</comment>
<feature type="binding site" evidence="15">
    <location>
        <position position="50"/>
    </location>
    <ligand>
        <name>Mg(2+)</name>
        <dbReference type="ChEBI" id="CHEBI:18420"/>
        <label>2</label>
    </ligand>
</feature>
<evidence type="ECO:0000259" key="17">
    <source>
        <dbReference type="PROSITE" id="PS51711"/>
    </source>
</evidence>
<dbReference type="PRINTS" id="PR00326">
    <property type="entry name" value="GTP1OBG"/>
</dbReference>
<dbReference type="NCBIfam" id="TIGR00437">
    <property type="entry name" value="feoB"/>
    <property type="match status" value="1"/>
</dbReference>
<keyword evidence="19" id="KW-1185">Reference proteome</keyword>
<feature type="transmembrane region" description="Helical" evidence="16">
    <location>
        <begin position="560"/>
        <end position="578"/>
    </location>
</feature>
<evidence type="ECO:0000256" key="13">
    <source>
        <dbReference type="NCBIfam" id="TIGR00437"/>
    </source>
</evidence>
<feature type="binding site" evidence="14">
    <location>
        <begin position="81"/>
        <end position="84"/>
    </location>
    <ligand>
        <name>GTP</name>
        <dbReference type="ChEBI" id="CHEBI:37565"/>
        <label>1</label>
    </ligand>
</feature>
<evidence type="ECO:0000256" key="9">
    <source>
        <dbReference type="ARBA" id="ARBA00023004"/>
    </source>
</evidence>
<dbReference type="Gene3D" id="3.40.50.300">
    <property type="entry name" value="P-loop containing nucleotide triphosphate hydrolases"/>
    <property type="match status" value="1"/>
</dbReference>
<feature type="transmembrane region" description="Helical" evidence="16">
    <location>
        <begin position="381"/>
        <end position="406"/>
    </location>
</feature>
<dbReference type="InterPro" id="IPR027417">
    <property type="entry name" value="P-loop_NTPase"/>
</dbReference>
<dbReference type="PANTHER" id="PTHR43185">
    <property type="entry name" value="FERROUS IRON TRANSPORT PROTEIN B"/>
    <property type="match status" value="1"/>
</dbReference>
<evidence type="ECO:0000256" key="2">
    <source>
        <dbReference type="ARBA" id="ARBA00022448"/>
    </source>
</evidence>
<evidence type="ECO:0000256" key="12">
    <source>
        <dbReference type="ARBA" id="ARBA00023136"/>
    </source>
</evidence>
<dbReference type="KEGG" id="mpw:MPR_0739"/>
<keyword evidence="4 16" id="KW-0410">Iron transport</keyword>
<dbReference type="FunFam" id="3.40.50.300:FF:000426">
    <property type="entry name" value="Ferrous iron transport protein B"/>
    <property type="match status" value="1"/>
</dbReference>
<dbReference type="InterPro" id="IPR011642">
    <property type="entry name" value="Gate_dom"/>
</dbReference>
<dbReference type="InterPro" id="IPR006073">
    <property type="entry name" value="GTP-bd"/>
</dbReference>
<comment type="subcellular location">
    <subcellularLocation>
        <location evidence="1 16">Cell inner membrane</location>
        <topology evidence="1 16">Multi-pass membrane protein</topology>
    </subcellularLocation>
</comment>
<keyword evidence="8 16" id="KW-1133">Transmembrane helix</keyword>
<feature type="transmembrane region" description="Helical" evidence="16">
    <location>
        <begin position="701"/>
        <end position="724"/>
    </location>
</feature>
<name>A0AAJ4W2U6_MYRPR</name>
<dbReference type="Pfam" id="PF07670">
    <property type="entry name" value="Gate"/>
    <property type="match status" value="1"/>
</dbReference>
<dbReference type="Proteomes" id="UP000183496">
    <property type="component" value="Unassembled WGS sequence"/>
</dbReference>
<feature type="binding site" evidence="14">
    <location>
        <begin position="35"/>
        <end position="42"/>
    </location>
    <ligand>
        <name>GTP</name>
        <dbReference type="ChEBI" id="CHEBI:37565"/>
        <label>1</label>
    </ligand>
</feature>
<dbReference type="GO" id="GO:0005886">
    <property type="term" value="C:plasma membrane"/>
    <property type="evidence" value="ECO:0007669"/>
    <property type="project" value="UniProtKB-SubCell"/>
</dbReference>
<feature type="binding site" evidence="15">
    <location>
        <position position="49"/>
    </location>
    <ligand>
        <name>Mg(2+)</name>
        <dbReference type="ChEBI" id="CHEBI:18420"/>
        <label>2</label>
    </ligand>
</feature>
<dbReference type="RefSeq" id="WP_041889233.1">
    <property type="nucleotide sequence ID" value="NZ_CP010817.1"/>
</dbReference>
<evidence type="ECO:0000256" key="15">
    <source>
        <dbReference type="PIRSR" id="PIRSR603373-2"/>
    </source>
</evidence>
<keyword evidence="15" id="KW-0460">Magnesium</keyword>
<dbReference type="CDD" id="cd01879">
    <property type="entry name" value="FeoB"/>
    <property type="match status" value="1"/>
</dbReference>
<feature type="binding site" evidence="15">
    <location>
        <position position="47"/>
    </location>
    <ligand>
        <name>Mg(2+)</name>
        <dbReference type="ChEBI" id="CHEBI:18420"/>
        <label>2</label>
    </ligand>
</feature>
<evidence type="ECO:0000313" key="19">
    <source>
        <dbReference type="Proteomes" id="UP000183496"/>
    </source>
</evidence>
<dbReference type="AlphaFoldDB" id="A0AAJ4W2U6"/>
<feature type="transmembrane region" description="Helical" evidence="16">
    <location>
        <begin position="598"/>
        <end position="615"/>
    </location>
</feature>
<evidence type="ECO:0000256" key="14">
    <source>
        <dbReference type="PIRSR" id="PIRSR603373-1"/>
    </source>
</evidence>
<sequence>MAQSACDICDLNATAELKKLGESSGKFDYTIALAGNPNTGKSTIFNALTGLKQHTGNWPGKTVTRAEGNFQFKDSKYKIIDLPGTYSLMSTSEDEEVARDFILFGRPDVTVVVVDAGRLERHLSLVVQIQEITNKVVVCLNLMDEAQRHGVEIDVRGLSRDLGVPVIPTSARRKEGITDLLVAIDQVATGKYVPEHKTISGISGESREAVQQVASKLLAIDADLPSPSWLAMRLIQQDTTIQSALVNQTLSTKVNNENIKEVITLAAHYHEKLGLDYSDNVAGAIFTQVSKTVKSTVKSDMNQRAFRVDRMIDNVVTSKRFGFPIMLLMLGGILWLTIIGSNYPSSALSTLLLEELYPILKSGAESLHFPWWLSGFLVDGVYLATAWVIAVMLPPMAIFFPLFTLLEDFGYLPRVAFNLDRLFKGAGAHGKQALTMSMGFGCNAAGVVSTRIINSPREKLIAIITNNFSLCNGRWPTQILMASIFIGALVPSYLSNTISTLAVVGIVVLGIGFTFFTSWMLSKTMLKGQASFFTLELPPYRPPRVLQTIYTSLIDRTLIVLWRAIVFAAPAGAVIWLICNIDIGDKSIALWTIQGLDPVGVFLGLNGVILLAYIVAIPANEIVIPTVLMLTAMVLGDASIGEGAGVMFEVSDGEIATILHMAGWTTLTGVNLMLFSLLHNPCSTTIYTIYKETNSVKWTTVASLLPVLFGVIVCFVVAQLWYLFT</sequence>
<evidence type="ECO:0000256" key="16">
    <source>
        <dbReference type="RuleBase" id="RU362098"/>
    </source>
</evidence>
<dbReference type="SUPFAM" id="SSF52540">
    <property type="entry name" value="P-loop containing nucleoside triphosphate hydrolases"/>
    <property type="match status" value="1"/>
</dbReference>
<evidence type="ECO:0000256" key="11">
    <source>
        <dbReference type="ARBA" id="ARBA00023134"/>
    </source>
</evidence>
<comment type="caution">
    <text evidence="18">The sequence shown here is derived from an EMBL/GenBank/DDBJ whole genome shotgun (WGS) entry which is preliminary data.</text>
</comment>
<dbReference type="InterPro" id="IPR050860">
    <property type="entry name" value="FeoB_GTPase"/>
</dbReference>
<dbReference type="GO" id="GO:0046872">
    <property type="term" value="F:metal ion binding"/>
    <property type="evidence" value="ECO:0007669"/>
    <property type="project" value="UniProtKB-KW"/>
</dbReference>
<evidence type="ECO:0000313" key="18">
    <source>
        <dbReference type="EMBL" id="SEQ49668.1"/>
    </source>
</evidence>
<organism evidence="18 19">
    <name type="scientific">Myroides profundi</name>
    <dbReference type="NCBI Taxonomy" id="480520"/>
    <lineage>
        <taxon>Bacteria</taxon>
        <taxon>Pseudomonadati</taxon>
        <taxon>Bacteroidota</taxon>
        <taxon>Flavobacteriia</taxon>
        <taxon>Flavobacteriales</taxon>
        <taxon>Flavobacteriaceae</taxon>
        <taxon>Myroides</taxon>
    </lineage>
</organism>
<feature type="binding site" evidence="15">
    <location>
        <position position="46"/>
    </location>
    <ligand>
        <name>Mg(2+)</name>
        <dbReference type="ChEBI" id="CHEBI:18420"/>
        <label>2</label>
    </ligand>
</feature>
<keyword evidence="3" id="KW-1003">Cell membrane</keyword>
<dbReference type="Pfam" id="PF07664">
    <property type="entry name" value="FeoB_C"/>
    <property type="match status" value="1"/>
</dbReference>
<evidence type="ECO:0000256" key="6">
    <source>
        <dbReference type="ARBA" id="ARBA00022692"/>
    </source>
</evidence>
<feature type="transmembrane region" description="Helical" evidence="16">
    <location>
        <begin position="321"/>
        <end position="343"/>
    </location>
</feature>
<keyword evidence="6 16" id="KW-0812">Transmembrane</keyword>
<evidence type="ECO:0000256" key="3">
    <source>
        <dbReference type="ARBA" id="ARBA00022475"/>
    </source>
</evidence>
<dbReference type="PANTHER" id="PTHR43185:SF2">
    <property type="entry name" value="FERROUS IRON TRANSPORT PROTEIN B"/>
    <property type="match status" value="1"/>
</dbReference>
<comment type="function">
    <text evidence="16">Probable transporter of a GTP-driven Fe(2+) uptake system.</text>
</comment>
<dbReference type="InterPro" id="IPR030389">
    <property type="entry name" value="G_FEOB_dom"/>
</dbReference>
<feature type="transmembrane region" description="Helical" evidence="16">
    <location>
        <begin position="475"/>
        <end position="494"/>
    </location>
</feature>
<accession>A0AAJ4W2U6</accession>
<keyword evidence="7 14" id="KW-0547">Nucleotide-binding</keyword>
<dbReference type="GO" id="GO:0015093">
    <property type="term" value="F:ferrous iron transmembrane transporter activity"/>
    <property type="evidence" value="ECO:0007669"/>
    <property type="project" value="UniProtKB-UniRule"/>
</dbReference>
<evidence type="ECO:0000256" key="1">
    <source>
        <dbReference type="ARBA" id="ARBA00004429"/>
    </source>
</evidence>
<keyword evidence="15" id="KW-0479">Metal-binding</keyword>
<feature type="domain" description="FeoB-type G" evidence="17">
    <location>
        <begin position="28"/>
        <end position="190"/>
    </location>
</feature>
<keyword evidence="11 14" id="KW-0342">GTP-binding</keyword>
<keyword evidence="9 16" id="KW-0408">Iron</keyword>
<dbReference type="InterPro" id="IPR011640">
    <property type="entry name" value="Fe2_transport_prot_B_C"/>
</dbReference>
<evidence type="ECO:0000256" key="7">
    <source>
        <dbReference type="ARBA" id="ARBA00022741"/>
    </source>
</evidence>
<keyword evidence="5" id="KW-0997">Cell inner membrane</keyword>
<evidence type="ECO:0000256" key="5">
    <source>
        <dbReference type="ARBA" id="ARBA00022519"/>
    </source>
</evidence>
<feature type="binding site" evidence="14">
    <location>
        <begin position="141"/>
        <end position="144"/>
    </location>
    <ligand>
        <name>GTP</name>
        <dbReference type="ChEBI" id="CHEBI:37565"/>
        <label>1</label>
    </ligand>
</feature>